<dbReference type="GO" id="GO:0065002">
    <property type="term" value="P:intracellular protein transmembrane transport"/>
    <property type="evidence" value="ECO:0007669"/>
    <property type="project" value="UniProtKB-UniRule"/>
</dbReference>
<dbReference type="AlphaFoldDB" id="A0A1F7W6M5"/>
<dbReference type="InterPro" id="IPR048631">
    <property type="entry name" value="SecD_1st"/>
</dbReference>
<dbReference type="InterPro" id="IPR048634">
    <property type="entry name" value="SecD_SecF_C"/>
</dbReference>
<dbReference type="PANTHER" id="PTHR30081:SF1">
    <property type="entry name" value="PROTEIN TRANSLOCASE SUBUNIT SECD"/>
    <property type="match status" value="1"/>
</dbReference>
<keyword evidence="4 9" id="KW-0812">Transmembrane</keyword>
<dbReference type="Gene3D" id="3.30.70.3400">
    <property type="match status" value="1"/>
</dbReference>
<dbReference type="InterPro" id="IPR046357">
    <property type="entry name" value="PPIase_dom_sf"/>
</dbReference>
<dbReference type="SUPFAM" id="SSF82866">
    <property type="entry name" value="Multidrug efflux transporter AcrB transmembrane domain"/>
    <property type="match status" value="1"/>
</dbReference>
<keyword evidence="7 9" id="KW-0811">Translocation</keyword>
<dbReference type="HAMAP" id="MF_01463_B">
    <property type="entry name" value="SecD_B"/>
    <property type="match status" value="1"/>
</dbReference>
<comment type="function">
    <text evidence="9">Part of the Sec protein translocase complex. Interacts with the SecYEG preprotein conducting channel. SecDF uses the proton motive force (PMF) to complete protein translocation after the ATP-dependent function of SecA.</text>
</comment>
<dbReference type="Gene3D" id="1.20.1640.10">
    <property type="entry name" value="Multidrug efflux transporter AcrB transmembrane domain"/>
    <property type="match status" value="1"/>
</dbReference>
<keyword evidence="6 9" id="KW-1133">Transmembrane helix</keyword>
<dbReference type="InterPro" id="IPR005791">
    <property type="entry name" value="SecD"/>
</dbReference>
<dbReference type="Pfam" id="PF07549">
    <property type="entry name" value="Sec_GG"/>
    <property type="match status" value="1"/>
</dbReference>
<dbReference type="NCBIfam" id="TIGR01129">
    <property type="entry name" value="secD"/>
    <property type="match status" value="1"/>
</dbReference>
<dbReference type="Pfam" id="PF22599">
    <property type="entry name" value="SecDF_P1_head"/>
    <property type="match status" value="1"/>
</dbReference>
<feature type="transmembrane region" description="Helical" evidence="9">
    <location>
        <begin position="544"/>
        <end position="564"/>
    </location>
</feature>
<comment type="caution">
    <text evidence="12">The sequence shown here is derived from an EMBL/GenBank/DDBJ whole genome shotgun (WGS) entry which is preliminary data.</text>
</comment>
<dbReference type="Pfam" id="PF21760">
    <property type="entry name" value="SecD_1st"/>
    <property type="match status" value="1"/>
</dbReference>
<proteinExistence type="inferred from homology"/>
<evidence type="ECO:0000256" key="3">
    <source>
        <dbReference type="ARBA" id="ARBA00022475"/>
    </source>
</evidence>
<evidence type="ECO:0000256" key="8">
    <source>
        <dbReference type="ARBA" id="ARBA00023136"/>
    </source>
</evidence>
<comment type="similarity">
    <text evidence="9">Belongs to the SecD/SecF family. SecD subfamily.</text>
</comment>
<feature type="domain" description="PpiC" evidence="11">
    <location>
        <begin position="268"/>
        <end position="371"/>
    </location>
</feature>
<dbReference type="Pfam" id="PF00639">
    <property type="entry name" value="Rotamase"/>
    <property type="match status" value="2"/>
</dbReference>
<keyword evidence="8 9" id="KW-0472">Membrane</keyword>
<evidence type="ECO:0000256" key="4">
    <source>
        <dbReference type="ARBA" id="ARBA00022692"/>
    </source>
</evidence>
<dbReference type="InterPro" id="IPR054384">
    <property type="entry name" value="SecDF_P1_head"/>
</dbReference>
<evidence type="ECO:0000256" key="5">
    <source>
        <dbReference type="ARBA" id="ARBA00022927"/>
    </source>
</evidence>
<dbReference type="PROSITE" id="PS50198">
    <property type="entry name" value="PPIC_PPIASE_2"/>
    <property type="match status" value="1"/>
</dbReference>
<reference evidence="12 13" key="1">
    <citation type="journal article" date="2016" name="Nat. Commun.">
        <title>Thousands of microbial genomes shed light on interconnected biogeochemical processes in an aquifer system.</title>
        <authorList>
            <person name="Anantharaman K."/>
            <person name="Brown C.T."/>
            <person name="Hug L.A."/>
            <person name="Sharon I."/>
            <person name="Castelle C.J."/>
            <person name="Probst A.J."/>
            <person name="Thomas B.C."/>
            <person name="Singh A."/>
            <person name="Wilkins M.J."/>
            <person name="Karaoz U."/>
            <person name="Brodie E.L."/>
            <person name="Williams K.H."/>
            <person name="Hubbard S.S."/>
            <person name="Banfield J.F."/>
        </authorList>
    </citation>
    <scope>NUCLEOTIDE SEQUENCE [LARGE SCALE GENOMIC DNA]</scope>
</reference>
<dbReference type="InterPro" id="IPR055344">
    <property type="entry name" value="SecD_SecF_C_bact"/>
</dbReference>
<evidence type="ECO:0000256" key="2">
    <source>
        <dbReference type="ARBA" id="ARBA00022448"/>
    </source>
</evidence>
<dbReference type="InterPro" id="IPR000297">
    <property type="entry name" value="PPIase_PpiC"/>
</dbReference>
<dbReference type="InterPro" id="IPR022646">
    <property type="entry name" value="SecD/SecF_CS"/>
</dbReference>
<comment type="caution">
    <text evidence="9">Lacks conserved residue(s) required for the propagation of feature annotation.</text>
</comment>
<keyword evidence="5 9" id="KW-0653">Protein transport</keyword>
<evidence type="ECO:0000313" key="13">
    <source>
        <dbReference type="Proteomes" id="UP000176501"/>
    </source>
</evidence>
<accession>A0A1F7W6M5</accession>
<dbReference type="GO" id="GO:0006605">
    <property type="term" value="P:protein targeting"/>
    <property type="evidence" value="ECO:0007669"/>
    <property type="project" value="UniProtKB-UniRule"/>
</dbReference>
<dbReference type="EMBL" id="MGFE01000020">
    <property type="protein sequence ID" value="OGL98475.1"/>
    <property type="molecule type" value="Genomic_DNA"/>
</dbReference>
<organism evidence="12 13">
    <name type="scientific">Candidatus Uhrbacteria bacterium RIFOXYB2_FULL_57_15</name>
    <dbReference type="NCBI Taxonomy" id="1802422"/>
    <lineage>
        <taxon>Bacteria</taxon>
        <taxon>Candidatus Uhriibacteriota</taxon>
    </lineage>
</organism>
<evidence type="ECO:0000256" key="10">
    <source>
        <dbReference type="PROSITE-ProRule" id="PRU00278"/>
    </source>
</evidence>
<dbReference type="GO" id="GO:0043952">
    <property type="term" value="P:protein transport by the Sec complex"/>
    <property type="evidence" value="ECO:0007669"/>
    <property type="project" value="UniProtKB-UniRule"/>
</dbReference>
<sequence length="687" mass="74633">MQTWKLKKRNVSRPSELNRKWKTRLVGIALILATLVTGVYDFPVAWNKVAEAAQAKTGWSVPLLNDQPFRLGLDLQGGTHLVYEADMSQIPEEDRDNALEGVRDVIERRVNAFGVAEPVVQTTSTGGTYRVIVELAGVLDVKEAIAQIGETPVLEFKEPGQELARDATAEELAQLETAQAADRATAADVLRRARAGENFDALVAELSEDRNKELSKGVLDGLSLASPLYAPMVQAIVDSVTQPGRVVPKVVDSAEGLMVEKYVSQEQNTDMLLSHILVCWNGTTGCTSEYGQIDASLSIEKVKQEATPENFAELAKQYSSDTSGDGTGDLGWVAPGEMVPSFDLAASTLAVGQISDVVETEYGYHLIYKRDARPVTTYTVQRILLPLTDITDIVGDVSPWKNTELSGKYLKRSAVQFDPTTSAPIISLEFNGEGADLFGTLTERLVGQPIAIFLDGEVISSPVVNQAIYGGQAVISGDFTLEEAKLLSQRLNAGALPVPVNLISQETVGPTLGLVSLQRSVQAALIGFALVVLFMATVYRLPGLLAALALVLYAFMNLAAYRVFGVTITLAGIAGFVLSLGIAVDANVLIFERFRDEFRSGRELVPAMDDGFKRAWAPIRDGHLTTLISAVVLYSFSSSFVRGFALTLAIGVLLSLFTAITVTRSYMVNVREWKWFKNPRLYSLKSK</sequence>
<dbReference type="Gene3D" id="3.30.1360.200">
    <property type="match status" value="1"/>
</dbReference>
<gene>
    <name evidence="9" type="primary">secD</name>
    <name evidence="12" type="ORF">A2304_02170</name>
</gene>
<feature type="transmembrane region" description="Helical" evidence="9">
    <location>
        <begin position="646"/>
        <end position="667"/>
    </location>
</feature>
<keyword evidence="10" id="KW-0697">Rotamase</keyword>
<feature type="transmembrane region" description="Helical" evidence="9">
    <location>
        <begin position="570"/>
        <end position="591"/>
    </location>
</feature>
<dbReference type="GO" id="GO:0005886">
    <property type="term" value="C:plasma membrane"/>
    <property type="evidence" value="ECO:0007669"/>
    <property type="project" value="UniProtKB-SubCell"/>
</dbReference>
<evidence type="ECO:0000256" key="6">
    <source>
        <dbReference type="ARBA" id="ARBA00022989"/>
    </source>
</evidence>
<keyword evidence="10" id="KW-0413">Isomerase</keyword>
<dbReference type="Proteomes" id="UP000176501">
    <property type="component" value="Unassembled WGS sequence"/>
</dbReference>
<dbReference type="GO" id="GO:0015450">
    <property type="term" value="F:protein-transporting ATPase activity"/>
    <property type="evidence" value="ECO:0007669"/>
    <property type="project" value="InterPro"/>
</dbReference>
<evidence type="ECO:0000313" key="12">
    <source>
        <dbReference type="EMBL" id="OGL98475.1"/>
    </source>
</evidence>
<dbReference type="Pfam" id="PF02355">
    <property type="entry name" value="SecD_SecF_C"/>
    <property type="match status" value="1"/>
</dbReference>
<dbReference type="GO" id="GO:0003755">
    <property type="term" value="F:peptidyl-prolyl cis-trans isomerase activity"/>
    <property type="evidence" value="ECO:0007669"/>
    <property type="project" value="UniProtKB-KW"/>
</dbReference>
<dbReference type="SUPFAM" id="SSF54534">
    <property type="entry name" value="FKBP-like"/>
    <property type="match status" value="1"/>
</dbReference>
<name>A0A1F7W6M5_9BACT</name>
<comment type="subcellular location">
    <subcellularLocation>
        <location evidence="1 9">Cell membrane</location>
        <topology evidence="1 9">Multi-pass membrane protein</topology>
    </subcellularLocation>
</comment>
<evidence type="ECO:0000256" key="7">
    <source>
        <dbReference type="ARBA" id="ARBA00023010"/>
    </source>
</evidence>
<dbReference type="Gene3D" id="3.10.50.40">
    <property type="match status" value="2"/>
</dbReference>
<evidence type="ECO:0000256" key="1">
    <source>
        <dbReference type="ARBA" id="ARBA00004651"/>
    </source>
</evidence>
<keyword evidence="2 9" id="KW-0813">Transport</keyword>
<evidence type="ECO:0000259" key="11">
    <source>
        <dbReference type="PROSITE" id="PS50198"/>
    </source>
</evidence>
<dbReference type="NCBIfam" id="TIGR00916">
    <property type="entry name" value="2A0604s01"/>
    <property type="match status" value="1"/>
</dbReference>
<protein>
    <recommendedName>
        <fullName evidence="9">Protein translocase subunit SecD</fullName>
    </recommendedName>
</protein>
<keyword evidence="3 9" id="KW-1003">Cell membrane</keyword>
<dbReference type="InterPro" id="IPR022813">
    <property type="entry name" value="SecD/SecF_arch_bac"/>
</dbReference>
<dbReference type="PANTHER" id="PTHR30081">
    <property type="entry name" value="PROTEIN-EXPORT MEMBRANE PROTEIN SEC"/>
    <property type="match status" value="1"/>
</dbReference>
<evidence type="ECO:0000256" key="9">
    <source>
        <dbReference type="HAMAP-Rule" id="MF_01463"/>
    </source>
</evidence>
<comment type="subunit">
    <text evidence="9">Forms a complex with SecF. Part of the essential Sec protein translocation apparatus which comprises SecA, SecYEG and auxiliary proteins SecDF. Other proteins may also be involved.</text>
</comment>